<reference evidence="2 3" key="1">
    <citation type="submission" date="2020-08" db="EMBL/GenBank/DDBJ databases">
        <title>Genomic Encyclopedia of Type Strains, Phase IV (KMG-V): Genome sequencing to study the core and pangenomes of soil and plant-associated prokaryotes.</title>
        <authorList>
            <person name="Whitman W."/>
        </authorList>
    </citation>
    <scope>NUCLEOTIDE SEQUENCE [LARGE SCALE GENOMIC DNA]</scope>
    <source>
        <strain evidence="2 3">MP7CTX6</strain>
    </source>
</reference>
<dbReference type="Proteomes" id="UP000537718">
    <property type="component" value="Unassembled WGS sequence"/>
</dbReference>
<dbReference type="EMBL" id="JACHCF010000006">
    <property type="protein sequence ID" value="MBB5621804.1"/>
    <property type="molecule type" value="Genomic_DNA"/>
</dbReference>
<feature type="transmembrane region" description="Helical" evidence="1">
    <location>
        <begin position="42"/>
        <end position="67"/>
    </location>
</feature>
<comment type="caution">
    <text evidence="2">The sequence shown here is derived from an EMBL/GenBank/DDBJ whole genome shotgun (WGS) entry which is preliminary data.</text>
</comment>
<evidence type="ECO:0000313" key="2">
    <source>
        <dbReference type="EMBL" id="MBB5621804.1"/>
    </source>
</evidence>
<evidence type="ECO:0000313" key="3">
    <source>
        <dbReference type="Proteomes" id="UP000537718"/>
    </source>
</evidence>
<keyword evidence="1" id="KW-0472">Membrane</keyword>
<gene>
    <name evidence="2" type="ORF">HDE69_002867</name>
</gene>
<accession>A0A7W9DKF9</accession>
<protein>
    <submittedName>
        <fullName evidence="2">Uncharacterized protein</fullName>
    </submittedName>
</protein>
<name>A0A7W9DKF9_9SPHI</name>
<organism evidence="2 3">
    <name type="scientific">Pedobacter cryoconitis</name>
    <dbReference type="NCBI Taxonomy" id="188932"/>
    <lineage>
        <taxon>Bacteria</taxon>
        <taxon>Pseudomonadati</taxon>
        <taxon>Bacteroidota</taxon>
        <taxon>Sphingobacteriia</taxon>
        <taxon>Sphingobacteriales</taxon>
        <taxon>Sphingobacteriaceae</taxon>
        <taxon>Pedobacter</taxon>
    </lineage>
</organism>
<keyword evidence="1" id="KW-1133">Transmembrane helix</keyword>
<sequence>MKYVLPLCSYRGASVITTVVRIVVETVDNLVKIHPVKIIQELLKAVSSILGLAFLWFLIWYFVVKFLTTMLLKNRNEEQEMSSDGTAYFILKGSILLGTTRSLTAVLKLILRIFIPNAEVHFYH</sequence>
<dbReference type="AlphaFoldDB" id="A0A7W9DKF9"/>
<proteinExistence type="predicted"/>
<evidence type="ECO:0000256" key="1">
    <source>
        <dbReference type="SAM" id="Phobius"/>
    </source>
</evidence>
<keyword evidence="1" id="KW-0812">Transmembrane</keyword>
<dbReference type="RefSeq" id="WP_183867749.1">
    <property type="nucleotide sequence ID" value="NZ_JACHCF010000006.1"/>
</dbReference>